<dbReference type="GO" id="GO:0022857">
    <property type="term" value="F:transmembrane transporter activity"/>
    <property type="evidence" value="ECO:0007669"/>
    <property type="project" value="InterPro"/>
</dbReference>
<feature type="transmembrane region" description="Helical" evidence="1">
    <location>
        <begin position="147"/>
        <end position="167"/>
    </location>
</feature>
<feature type="transmembrane region" description="Helical" evidence="1">
    <location>
        <begin position="394"/>
        <end position="414"/>
    </location>
</feature>
<feature type="transmembrane region" description="Helical" evidence="1">
    <location>
        <begin position="173"/>
        <end position="194"/>
    </location>
</feature>
<dbReference type="InterPro" id="IPR036259">
    <property type="entry name" value="MFS_trans_sf"/>
</dbReference>
<dbReference type="EMBL" id="LAZR01038853">
    <property type="protein sequence ID" value="KKL18482.1"/>
    <property type="molecule type" value="Genomic_DNA"/>
</dbReference>
<feature type="transmembrane region" description="Helical" evidence="1">
    <location>
        <begin position="309"/>
        <end position="328"/>
    </location>
</feature>
<dbReference type="InterPro" id="IPR011701">
    <property type="entry name" value="MFS"/>
</dbReference>
<feature type="transmembrane region" description="Helical" evidence="1">
    <location>
        <begin position="368"/>
        <end position="388"/>
    </location>
</feature>
<feature type="transmembrane region" description="Helical" evidence="1">
    <location>
        <begin position="42"/>
        <end position="62"/>
    </location>
</feature>
<dbReference type="PANTHER" id="PTHR23528">
    <property type="match status" value="1"/>
</dbReference>
<sequence>MSESEQKFDLKQVSFIGIAFFTTGIAWSMFNTQVNVTLFEYLGSYGLVGLWMAMDNLIGVIIQPIMGNVSDNTRSKFGRRMPYLIVGIPLASIFFVMISTVNSSQDPIWLLLLWMFFFNVSMASYRSQAVALMPDFVKPINRSKGNAVINLLGGIGAILAYIFNLVLVPISLFVAFLAVAIIMLLSLIVVVFTVKEKESYSYKLILETEQRDAKKTKGKKDKINLIESFRDILSEKDKSTLFMLLAIFSWFVGYQALEALFTVYGTDVLNLTRGGAGFMLFYVAIAFILTAYPAGILGSKLGRRTTIKIGLVLWIVALILAFAIQNVVVISVILIIAGVGWAFININSIVIVWEMAPTERKIGTYTGVYYFFSFLAAILGPFMVGSLIDLLGNSTLFLICSFFFIFALLFMFLVKRGELELTEAEKASKERAIQEI</sequence>
<feature type="transmembrane region" description="Helical" evidence="1">
    <location>
        <begin position="240"/>
        <end position="257"/>
    </location>
</feature>
<feature type="transmembrane region" description="Helical" evidence="1">
    <location>
        <begin position="83"/>
        <end position="101"/>
    </location>
</feature>
<evidence type="ECO:0000256" key="1">
    <source>
        <dbReference type="SAM" id="Phobius"/>
    </source>
</evidence>
<dbReference type="Gene3D" id="1.20.1250.20">
    <property type="entry name" value="MFS general substrate transporter like domains"/>
    <property type="match status" value="1"/>
</dbReference>
<name>A0A0F9BX48_9ZZZZ</name>
<comment type="caution">
    <text evidence="3">The sequence shown here is derived from an EMBL/GenBank/DDBJ whole genome shotgun (WGS) entry which is preliminary data.</text>
</comment>
<feature type="transmembrane region" description="Helical" evidence="1">
    <location>
        <begin position="12"/>
        <end position="30"/>
    </location>
</feature>
<feature type="transmembrane region" description="Helical" evidence="1">
    <location>
        <begin position="277"/>
        <end position="297"/>
    </location>
</feature>
<gene>
    <name evidence="3" type="ORF">LCGC14_2475080</name>
</gene>
<dbReference type="PROSITE" id="PS50850">
    <property type="entry name" value="MFS"/>
    <property type="match status" value="1"/>
</dbReference>
<evidence type="ECO:0000259" key="2">
    <source>
        <dbReference type="PROSITE" id="PS50850"/>
    </source>
</evidence>
<feature type="transmembrane region" description="Helical" evidence="1">
    <location>
        <begin position="107"/>
        <end position="126"/>
    </location>
</feature>
<reference evidence="3" key="1">
    <citation type="journal article" date="2015" name="Nature">
        <title>Complex archaea that bridge the gap between prokaryotes and eukaryotes.</title>
        <authorList>
            <person name="Spang A."/>
            <person name="Saw J.H."/>
            <person name="Jorgensen S.L."/>
            <person name="Zaremba-Niedzwiedzka K."/>
            <person name="Martijn J."/>
            <person name="Lind A.E."/>
            <person name="van Eijk R."/>
            <person name="Schleper C."/>
            <person name="Guy L."/>
            <person name="Ettema T.J."/>
        </authorList>
    </citation>
    <scope>NUCLEOTIDE SEQUENCE</scope>
</reference>
<keyword evidence="1" id="KW-0812">Transmembrane</keyword>
<accession>A0A0F9BX48</accession>
<keyword evidence="1" id="KW-1133">Transmembrane helix</keyword>
<dbReference type="InterPro" id="IPR020846">
    <property type="entry name" value="MFS_dom"/>
</dbReference>
<dbReference type="SUPFAM" id="SSF103473">
    <property type="entry name" value="MFS general substrate transporter"/>
    <property type="match status" value="1"/>
</dbReference>
<dbReference type="PANTHER" id="PTHR23528:SF1">
    <property type="entry name" value="MAJOR FACILITATOR SUPERFAMILY (MFS) PROFILE DOMAIN-CONTAINING PROTEIN"/>
    <property type="match status" value="1"/>
</dbReference>
<organism evidence="3">
    <name type="scientific">marine sediment metagenome</name>
    <dbReference type="NCBI Taxonomy" id="412755"/>
    <lineage>
        <taxon>unclassified sequences</taxon>
        <taxon>metagenomes</taxon>
        <taxon>ecological metagenomes</taxon>
    </lineage>
</organism>
<evidence type="ECO:0000313" key="3">
    <source>
        <dbReference type="EMBL" id="KKL18482.1"/>
    </source>
</evidence>
<dbReference type="Pfam" id="PF07690">
    <property type="entry name" value="MFS_1"/>
    <property type="match status" value="1"/>
</dbReference>
<keyword evidence="1" id="KW-0472">Membrane</keyword>
<protein>
    <recommendedName>
        <fullName evidence="2">Major facilitator superfamily (MFS) profile domain-containing protein</fullName>
    </recommendedName>
</protein>
<feature type="transmembrane region" description="Helical" evidence="1">
    <location>
        <begin position="334"/>
        <end position="356"/>
    </location>
</feature>
<feature type="domain" description="Major facilitator superfamily (MFS) profile" evidence="2">
    <location>
        <begin position="12"/>
        <end position="419"/>
    </location>
</feature>
<dbReference type="AlphaFoldDB" id="A0A0F9BX48"/>
<proteinExistence type="predicted"/>